<protein>
    <submittedName>
        <fullName evidence="1">Uncharacterized protein</fullName>
    </submittedName>
</protein>
<proteinExistence type="predicted"/>
<accession>A0A1H4GYM4</accession>
<evidence type="ECO:0000313" key="2">
    <source>
        <dbReference type="Proteomes" id="UP000199397"/>
    </source>
</evidence>
<dbReference type="STRING" id="525918.SAMN05660964_03814"/>
<dbReference type="Proteomes" id="UP000199397">
    <property type="component" value="Unassembled WGS sequence"/>
</dbReference>
<sequence length="110" mass="12341">MMNTIQTKTVEEMQALRAAQLADYRREQDELNKPFRVDKAPVAVVSVNAQLTSIRKLLNEVTALNVASLNLGGGQVQTSIDSNLDYKLNELANLIHTLRYEHKFSGRLIS</sequence>
<dbReference type="EMBL" id="FNQP01000055">
    <property type="protein sequence ID" value="SEB14613.1"/>
    <property type="molecule type" value="Genomic_DNA"/>
</dbReference>
<organism evidence="1 2">
    <name type="scientific">Thiothrix caldifontis</name>
    <dbReference type="NCBI Taxonomy" id="525918"/>
    <lineage>
        <taxon>Bacteria</taxon>
        <taxon>Pseudomonadati</taxon>
        <taxon>Pseudomonadota</taxon>
        <taxon>Gammaproteobacteria</taxon>
        <taxon>Thiotrichales</taxon>
        <taxon>Thiotrichaceae</taxon>
        <taxon>Thiothrix</taxon>
    </lineage>
</organism>
<evidence type="ECO:0000313" key="1">
    <source>
        <dbReference type="EMBL" id="SEB14613.1"/>
    </source>
</evidence>
<reference evidence="1 2" key="1">
    <citation type="submission" date="2016-10" db="EMBL/GenBank/DDBJ databases">
        <authorList>
            <person name="de Groot N.N."/>
        </authorList>
    </citation>
    <scope>NUCLEOTIDE SEQUENCE [LARGE SCALE GENOMIC DNA]</scope>
    <source>
        <strain evidence="1 2">DSM 21228</strain>
    </source>
</reference>
<dbReference type="RefSeq" id="WP_093071202.1">
    <property type="nucleotide sequence ID" value="NZ_FNQP01000055.1"/>
</dbReference>
<keyword evidence="2" id="KW-1185">Reference proteome</keyword>
<gene>
    <name evidence="1" type="ORF">SAMN05660964_03814</name>
</gene>
<dbReference type="AlphaFoldDB" id="A0A1H4GYM4"/>
<name>A0A1H4GYM4_9GAMM</name>